<feature type="signal peptide" evidence="1">
    <location>
        <begin position="1"/>
        <end position="20"/>
    </location>
</feature>
<protein>
    <recommendedName>
        <fullName evidence="3">Immunoglobulin V-set domain-containing protein</fullName>
    </recommendedName>
</protein>
<name>A0A1B8Y5H1_XENTR</name>
<evidence type="ECO:0008006" key="3">
    <source>
        <dbReference type="Google" id="ProtNLM"/>
    </source>
</evidence>
<feature type="chain" id="PRO_5008619545" description="Immunoglobulin V-set domain-containing protein" evidence="1">
    <location>
        <begin position="21"/>
        <end position="128"/>
    </location>
</feature>
<keyword evidence="1" id="KW-0732">Signal</keyword>
<evidence type="ECO:0000313" key="2">
    <source>
        <dbReference type="EMBL" id="OCA18209.1"/>
    </source>
</evidence>
<accession>A0A1B8Y5H1</accession>
<dbReference type="InterPro" id="IPR013783">
    <property type="entry name" value="Ig-like_fold"/>
</dbReference>
<proteinExistence type="predicted"/>
<dbReference type="Gene3D" id="2.60.40.10">
    <property type="entry name" value="Immunoglobulins"/>
    <property type="match status" value="1"/>
</dbReference>
<gene>
    <name evidence="2" type="ORF">XENTR_v90025994mg</name>
</gene>
<organism evidence="2">
    <name type="scientific">Xenopus tropicalis</name>
    <name type="common">Western clawed frog</name>
    <name type="synonym">Silurana tropicalis</name>
    <dbReference type="NCBI Taxonomy" id="8364"/>
    <lineage>
        <taxon>Eukaryota</taxon>
        <taxon>Metazoa</taxon>
        <taxon>Chordata</taxon>
        <taxon>Craniata</taxon>
        <taxon>Vertebrata</taxon>
        <taxon>Euteleostomi</taxon>
        <taxon>Amphibia</taxon>
        <taxon>Batrachia</taxon>
        <taxon>Anura</taxon>
        <taxon>Pipoidea</taxon>
        <taxon>Pipidae</taxon>
        <taxon>Xenopodinae</taxon>
        <taxon>Xenopus</taxon>
        <taxon>Silurana</taxon>
    </lineage>
</organism>
<dbReference type="EMBL" id="KV460432">
    <property type="protein sequence ID" value="OCA18209.1"/>
    <property type="molecule type" value="Genomic_DNA"/>
</dbReference>
<evidence type="ECO:0000256" key="1">
    <source>
        <dbReference type="SAM" id="SignalP"/>
    </source>
</evidence>
<reference evidence="2" key="2">
    <citation type="journal article" date="2010" name="Science">
        <title>The genome of the Western clawed frog Xenopus tropicalis.</title>
        <authorList>
            <person name="Hellsten U."/>
            <person name="Harland R.M."/>
            <person name="Gilchrist M.J."/>
            <person name="Hendrix D."/>
            <person name="Jurka J."/>
            <person name="Kapitonov V."/>
            <person name="Ovcharenko I."/>
            <person name="Putnam N.H."/>
            <person name="Shu S."/>
            <person name="Taher L."/>
            <person name="Blitz I.L."/>
            <person name="Blumberg B."/>
            <person name="Dichmann D.S."/>
            <person name="Dubchak I."/>
            <person name="Amaya E."/>
            <person name="Detter J.C."/>
            <person name="Fletcher R."/>
            <person name="Gerhard D.S."/>
            <person name="Goodstein D."/>
            <person name="Graves T."/>
            <person name="Grigoriev I.V."/>
            <person name="Grimwood J."/>
            <person name="Kawashima T."/>
            <person name="Lindquist E."/>
            <person name="Lucas S.M."/>
            <person name="Mead P.E."/>
            <person name="Mitros T."/>
            <person name="Ogino H."/>
            <person name="Ohta Y."/>
            <person name="Poliakov A.V."/>
            <person name="Pollet N."/>
            <person name="Robert J."/>
            <person name="Salamov A."/>
            <person name="Sater A.K."/>
            <person name="Schmutz J."/>
            <person name="Terry A."/>
            <person name="Vize P.D."/>
            <person name="Warren W.C."/>
            <person name="Wells D."/>
            <person name="Wills A."/>
            <person name="Wilson R.K."/>
            <person name="Zimmerman L.B."/>
            <person name="Zorn A.M."/>
            <person name="Grainger R."/>
            <person name="Grammer T."/>
            <person name="Khokha M.K."/>
            <person name="Richardson P.M."/>
            <person name="Rokhsar D.S."/>
        </authorList>
    </citation>
    <scope>NUCLEOTIDE SEQUENCE [LARGE SCALE GENOMIC DNA]</scope>
    <source>
        <strain evidence="2">Nigerian</strain>
    </source>
</reference>
<dbReference type="SUPFAM" id="SSF48726">
    <property type="entry name" value="Immunoglobulin"/>
    <property type="match status" value="1"/>
</dbReference>
<dbReference type="InterPro" id="IPR036179">
    <property type="entry name" value="Ig-like_dom_sf"/>
</dbReference>
<dbReference type="AlphaFoldDB" id="A0A1B8Y5H1"/>
<reference evidence="2" key="3">
    <citation type="submission" date="2016-05" db="EMBL/GenBank/DDBJ databases">
        <title>WGS assembly of Xenopus tropicalis.</title>
        <authorList>
            <person name="Sessions A."/>
            <person name="Jenkins J."/>
            <person name="Mitros T."/>
            <person name="Lyons J.T."/>
            <person name="Dichmann D.S."/>
            <person name="Robert J."/>
            <person name="Harland R.M."/>
            <person name="Rokhsar D.S."/>
        </authorList>
    </citation>
    <scope>NUCLEOTIDE SEQUENCE</scope>
    <source>
        <strain evidence="2">Nigerian</strain>
    </source>
</reference>
<sequence>MASLIFQFITALCVLKHALCFDCANSIPLSGKERGEITLPGVGRGNIYIYKWSVYADNEWNDIVRKSGGVTAYGNDRYNGRLRPSYSYSLVISNLRVGDSGTYRAGIVEYDMVYFKCYNLTVAENWVC</sequence>
<reference evidence="2" key="1">
    <citation type="submission" date="2009-11" db="EMBL/GenBank/DDBJ databases">
        <authorList>
            <consortium name="US DOE Joint Genome Institute (JGI-PGF)"/>
            <person name="Ottilar R."/>
            <person name="Schmutz J."/>
            <person name="Salamov A."/>
            <person name="Cheng J.F."/>
            <person name="Lucas S."/>
            <person name="Pitluck S."/>
            <person name="Gundlach H."/>
            <person name="Guo Y."/>
            <person name="Haberer G."/>
            <person name="Nasrallah J."/>
            <person name="Mayer K.F.X."/>
            <person name="van de Peer Y."/>
            <person name="Weigel D."/>
            <person name="Grigoriev I.V."/>
        </authorList>
    </citation>
    <scope>NUCLEOTIDE SEQUENCE</scope>
    <source>
        <strain evidence="2">Nigerian</strain>
    </source>
</reference>